<evidence type="ECO:0000256" key="2">
    <source>
        <dbReference type="ARBA" id="ARBA00004141"/>
    </source>
</evidence>
<evidence type="ECO:0000256" key="3">
    <source>
        <dbReference type="ARBA" id="ARBA00010441"/>
    </source>
</evidence>
<evidence type="ECO:0000256" key="9">
    <source>
        <dbReference type="ARBA" id="ARBA00023098"/>
    </source>
</evidence>
<keyword evidence="10" id="KW-0472">Membrane</keyword>
<protein>
    <submittedName>
        <fullName evidence="14">Uncharacterized protein</fullName>
    </submittedName>
</protein>
<evidence type="ECO:0000256" key="8">
    <source>
        <dbReference type="ARBA" id="ARBA00022989"/>
    </source>
</evidence>
<evidence type="ECO:0000256" key="1">
    <source>
        <dbReference type="ARBA" id="ARBA00001936"/>
    </source>
</evidence>
<keyword evidence="8" id="KW-1133">Transmembrane helix</keyword>
<keyword evidence="15" id="KW-1185">Reference proteome</keyword>
<sequence>MFKVLSQCNERPPLMAIFKTLIRNPKSRSFLTFCASSTPFPSPSPPLSSSRIFASPFSPFRSHLRVLSPFPKSVPITGPLLLLSPPWQLSQSATPLHSHGELVMRKAGSFSSGFLQKGLRFGAEKLAKRVDEKELVKGDDDDDDEKYLNLPNWISLGRLVSGPVIGWMIVNEWYLASFMALAVSGATDWLDGYMARKMGINSVVGSYLDPLADKVLIGSVAVAMVEQDLLPSWLVGLVLFRDVGLISGAVLKRASSLNWQWKSWSEFVNLNGTQPQKVEPLFISKASCIFELALVAAALLQPEFGTEETQIYITYLSWLVASTTAATTIAYGAQYMRSSGAILVSTGSIPRTKSS</sequence>
<evidence type="ECO:0000256" key="12">
    <source>
        <dbReference type="ARBA" id="ARBA00023264"/>
    </source>
</evidence>
<dbReference type="EMBL" id="JBBNAF010000012">
    <property type="protein sequence ID" value="KAK9092081.1"/>
    <property type="molecule type" value="Genomic_DNA"/>
</dbReference>
<keyword evidence="5 13" id="KW-0808">Transferase</keyword>
<dbReference type="GO" id="GO:0005739">
    <property type="term" value="C:mitochondrion"/>
    <property type="evidence" value="ECO:0007669"/>
    <property type="project" value="TreeGrafter"/>
</dbReference>
<comment type="subcellular location">
    <subcellularLocation>
        <location evidence="2">Membrane</location>
        <topology evidence="2">Multi-pass membrane protein</topology>
    </subcellularLocation>
</comment>
<keyword evidence="7" id="KW-0809">Transit peptide</keyword>
<proteinExistence type="inferred from homology"/>
<dbReference type="PANTHER" id="PTHR14269">
    <property type="entry name" value="CDP-DIACYLGLYCEROL--GLYCEROL-3-PHOSPHATE 3-PHOSPHATIDYLTRANSFERASE-RELATED"/>
    <property type="match status" value="1"/>
</dbReference>
<comment type="caution">
    <text evidence="14">The sequence shown here is derived from an EMBL/GenBank/DDBJ whole genome shotgun (WGS) entry which is preliminary data.</text>
</comment>
<accession>A0AAP0EEV1</accession>
<evidence type="ECO:0000313" key="15">
    <source>
        <dbReference type="Proteomes" id="UP001420932"/>
    </source>
</evidence>
<dbReference type="AlphaFoldDB" id="A0AAP0EEV1"/>
<dbReference type="InterPro" id="IPR043130">
    <property type="entry name" value="CDP-OH_PTrfase_TM_dom"/>
</dbReference>
<reference evidence="14 15" key="1">
    <citation type="submission" date="2024-01" db="EMBL/GenBank/DDBJ databases">
        <title>Genome assemblies of Stephania.</title>
        <authorList>
            <person name="Yang L."/>
        </authorList>
    </citation>
    <scope>NUCLEOTIDE SEQUENCE [LARGE SCALE GENOMIC DNA]</scope>
    <source>
        <strain evidence="14">YNDBR</strain>
        <tissue evidence="14">Leaf</tissue>
    </source>
</reference>
<dbReference type="Pfam" id="PF01066">
    <property type="entry name" value="CDP-OH_P_transf"/>
    <property type="match status" value="1"/>
</dbReference>
<dbReference type="InterPro" id="IPR000462">
    <property type="entry name" value="CDP-OH_P_trans"/>
</dbReference>
<keyword evidence="9" id="KW-0443">Lipid metabolism</keyword>
<evidence type="ECO:0000256" key="7">
    <source>
        <dbReference type="ARBA" id="ARBA00022946"/>
    </source>
</evidence>
<comment type="similarity">
    <text evidence="3 13">Belongs to the CDP-alcohol phosphatidyltransferase class-I family.</text>
</comment>
<gene>
    <name evidence="14" type="ORF">Syun_026992</name>
</gene>
<dbReference type="FunFam" id="1.20.120.1760:FF:000020">
    <property type="entry name" value="cardiolipin synthase (CMP-forming), mitochondrial"/>
    <property type="match status" value="1"/>
</dbReference>
<keyword evidence="4" id="KW-0444">Lipid biosynthesis</keyword>
<keyword evidence="6" id="KW-0812">Transmembrane</keyword>
<dbReference type="GO" id="GO:0016020">
    <property type="term" value="C:membrane"/>
    <property type="evidence" value="ECO:0007669"/>
    <property type="project" value="UniProtKB-SubCell"/>
</dbReference>
<evidence type="ECO:0000256" key="6">
    <source>
        <dbReference type="ARBA" id="ARBA00022692"/>
    </source>
</evidence>
<dbReference type="PROSITE" id="PS00379">
    <property type="entry name" value="CDP_ALCOHOL_P_TRANSF"/>
    <property type="match status" value="1"/>
</dbReference>
<name>A0AAP0EEV1_9MAGN</name>
<evidence type="ECO:0000256" key="11">
    <source>
        <dbReference type="ARBA" id="ARBA00023209"/>
    </source>
</evidence>
<dbReference type="Gene3D" id="1.20.120.1760">
    <property type="match status" value="1"/>
</dbReference>
<keyword evidence="11" id="KW-0594">Phospholipid biosynthesis</keyword>
<evidence type="ECO:0000256" key="5">
    <source>
        <dbReference type="ARBA" id="ARBA00022679"/>
    </source>
</evidence>
<evidence type="ECO:0000256" key="13">
    <source>
        <dbReference type="RuleBase" id="RU003750"/>
    </source>
</evidence>
<comment type="cofactor">
    <cofactor evidence="1">
        <name>Mn(2+)</name>
        <dbReference type="ChEBI" id="CHEBI:29035"/>
    </cofactor>
</comment>
<evidence type="ECO:0000256" key="4">
    <source>
        <dbReference type="ARBA" id="ARBA00022516"/>
    </source>
</evidence>
<dbReference type="Proteomes" id="UP001420932">
    <property type="component" value="Unassembled WGS sequence"/>
</dbReference>
<dbReference type="GO" id="GO:0043337">
    <property type="term" value="F:cardiolipin synthase (CMP-forming)"/>
    <property type="evidence" value="ECO:0007669"/>
    <property type="project" value="TreeGrafter"/>
</dbReference>
<dbReference type="GO" id="GO:0032049">
    <property type="term" value="P:cardiolipin biosynthetic process"/>
    <property type="evidence" value="ECO:0007669"/>
    <property type="project" value="TreeGrafter"/>
</dbReference>
<dbReference type="PANTHER" id="PTHR14269:SF60">
    <property type="entry name" value="CARDIOLIPIN SYNTHASE (CMP-FORMING)"/>
    <property type="match status" value="1"/>
</dbReference>
<organism evidence="14 15">
    <name type="scientific">Stephania yunnanensis</name>
    <dbReference type="NCBI Taxonomy" id="152371"/>
    <lineage>
        <taxon>Eukaryota</taxon>
        <taxon>Viridiplantae</taxon>
        <taxon>Streptophyta</taxon>
        <taxon>Embryophyta</taxon>
        <taxon>Tracheophyta</taxon>
        <taxon>Spermatophyta</taxon>
        <taxon>Magnoliopsida</taxon>
        <taxon>Ranunculales</taxon>
        <taxon>Menispermaceae</taxon>
        <taxon>Menispermoideae</taxon>
        <taxon>Cissampelideae</taxon>
        <taxon>Stephania</taxon>
    </lineage>
</organism>
<evidence type="ECO:0000313" key="14">
    <source>
        <dbReference type="EMBL" id="KAK9092081.1"/>
    </source>
</evidence>
<keyword evidence="12" id="KW-1208">Phospholipid metabolism</keyword>
<dbReference type="InterPro" id="IPR048254">
    <property type="entry name" value="CDP_ALCOHOL_P_TRANSF_CS"/>
</dbReference>
<dbReference type="InterPro" id="IPR050324">
    <property type="entry name" value="CDP-alcohol_PTase-I"/>
</dbReference>
<evidence type="ECO:0000256" key="10">
    <source>
        <dbReference type="ARBA" id="ARBA00023136"/>
    </source>
</evidence>